<dbReference type="EMBL" id="GEDC01014237">
    <property type="protein sequence ID" value="JAS23061.1"/>
    <property type="molecule type" value="Transcribed_RNA"/>
</dbReference>
<organism evidence="3">
    <name type="scientific">Clastoptera arizonana</name>
    <name type="common">Arizona spittle bug</name>
    <dbReference type="NCBI Taxonomy" id="38151"/>
    <lineage>
        <taxon>Eukaryota</taxon>
        <taxon>Metazoa</taxon>
        <taxon>Ecdysozoa</taxon>
        <taxon>Arthropoda</taxon>
        <taxon>Hexapoda</taxon>
        <taxon>Insecta</taxon>
        <taxon>Pterygota</taxon>
        <taxon>Neoptera</taxon>
        <taxon>Paraneoptera</taxon>
        <taxon>Hemiptera</taxon>
        <taxon>Auchenorrhyncha</taxon>
        <taxon>Cercopoidea</taxon>
        <taxon>Clastopteridae</taxon>
        <taxon>Clastoptera</taxon>
    </lineage>
</organism>
<dbReference type="AlphaFoldDB" id="A0A1B6DBI3"/>
<dbReference type="Pfam" id="PF04180">
    <property type="entry name" value="LTV"/>
    <property type="match status" value="2"/>
</dbReference>
<dbReference type="GO" id="GO:0000056">
    <property type="term" value="P:ribosomal small subunit export from nucleus"/>
    <property type="evidence" value="ECO:0007669"/>
    <property type="project" value="TreeGrafter"/>
</dbReference>
<dbReference type="PANTHER" id="PTHR21531:SF0">
    <property type="entry name" value="PROTEIN LTV1 HOMOLOG"/>
    <property type="match status" value="1"/>
</dbReference>
<accession>A0A1B6DBI3</accession>
<evidence type="ECO:0000256" key="1">
    <source>
        <dbReference type="ARBA" id="ARBA00009078"/>
    </source>
</evidence>
<sequence length="313" mass="35847">MSILFKGLRLDLDPDIVAAMDEDFDYSNPENELEDDFVQIANGLNNDEVYVVSDEEYVDSENDYFDSENDDEVNSLRNVETKSRFTEYSMTSSVIRRNKQLTFLDDKFEQIMTGYDDVEIGALDCDEIEGDIDPASSLLLQLADEAEMNKPQKLNTDGNHLVDLYSNSSEEEDEIVLPIVEKDRWDCESFISTYSNLYNHPKLITEPQVNKIQINKKTGIPMNGNKLTAKNLAALGGQDSYGPGSIVSAISTLSIRNKNESPKEKKIRKQALKKYRQERRVERKLNTEAFKEEKKRMEKILRNNKVCAQAVHF</sequence>
<dbReference type="GO" id="GO:0005829">
    <property type="term" value="C:cytosol"/>
    <property type="evidence" value="ECO:0007669"/>
    <property type="project" value="TreeGrafter"/>
</dbReference>
<evidence type="ECO:0000313" key="3">
    <source>
        <dbReference type="EMBL" id="JAS23061.1"/>
    </source>
</evidence>
<protein>
    <recommendedName>
        <fullName evidence="2">Protein LTV1 homolog</fullName>
    </recommendedName>
</protein>
<comment type="similarity">
    <text evidence="1">Belongs to the LTV1 family.</text>
</comment>
<evidence type="ECO:0000256" key="2">
    <source>
        <dbReference type="ARBA" id="ARBA00021561"/>
    </source>
</evidence>
<dbReference type="GO" id="GO:0005634">
    <property type="term" value="C:nucleus"/>
    <property type="evidence" value="ECO:0007669"/>
    <property type="project" value="TreeGrafter"/>
</dbReference>
<dbReference type="PANTHER" id="PTHR21531">
    <property type="entry name" value="LOW-TEMPERATURE VIABILITY PROTEIN LTV1-RELATED"/>
    <property type="match status" value="1"/>
</dbReference>
<dbReference type="InterPro" id="IPR007307">
    <property type="entry name" value="Ltv1"/>
</dbReference>
<proteinExistence type="inferred from homology"/>
<dbReference type="GO" id="GO:0030688">
    <property type="term" value="C:preribosome, small subunit precursor"/>
    <property type="evidence" value="ECO:0007669"/>
    <property type="project" value="TreeGrafter"/>
</dbReference>
<gene>
    <name evidence="3" type="ORF">g.6684</name>
</gene>
<dbReference type="GO" id="GO:0042274">
    <property type="term" value="P:ribosomal small subunit biogenesis"/>
    <property type="evidence" value="ECO:0007669"/>
    <property type="project" value="InterPro"/>
</dbReference>
<reference evidence="3" key="1">
    <citation type="submission" date="2015-12" db="EMBL/GenBank/DDBJ databases">
        <title>De novo transcriptome assembly of four potential Pierce s Disease insect vectors from Arizona vineyards.</title>
        <authorList>
            <person name="Tassone E.E."/>
        </authorList>
    </citation>
    <scope>NUCLEOTIDE SEQUENCE</scope>
</reference>
<name>A0A1B6DBI3_9HEMI</name>